<evidence type="ECO:0000313" key="3">
    <source>
        <dbReference type="Proteomes" id="UP001214757"/>
    </source>
</evidence>
<keyword evidence="3" id="KW-1185">Reference proteome</keyword>
<comment type="caution">
    <text evidence="2">The sequence shown here is derived from an EMBL/GenBank/DDBJ whole genome shotgun (WGS) entry which is preliminary data.</text>
</comment>
<gene>
    <name evidence="2" type="ORF">PSI22_12210</name>
</gene>
<dbReference type="Proteomes" id="UP001214757">
    <property type="component" value="Unassembled WGS sequence"/>
</dbReference>
<feature type="compositionally biased region" description="Polar residues" evidence="1">
    <location>
        <begin position="75"/>
        <end position="88"/>
    </location>
</feature>
<evidence type="ECO:0000313" key="2">
    <source>
        <dbReference type="EMBL" id="MDC9622377.1"/>
    </source>
</evidence>
<dbReference type="RefSeq" id="WP_273580000.1">
    <property type="nucleotide sequence ID" value="NZ_JAQRFO010000025.1"/>
</dbReference>
<name>A0ABT5M842_9GAMM</name>
<dbReference type="EMBL" id="JAQRFO010000025">
    <property type="protein sequence ID" value="MDC9622377.1"/>
    <property type="molecule type" value="Genomic_DNA"/>
</dbReference>
<reference evidence="2 3" key="1">
    <citation type="submission" date="2023-02" db="EMBL/GenBank/DDBJ databases">
        <title>Entomopathogenic bacteria.</title>
        <authorList>
            <person name="Machado R.A."/>
        </authorList>
    </citation>
    <scope>NUCLEOTIDE SEQUENCE [LARGE SCALE GENOMIC DNA]</scope>
    <source>
        <strain evidence="2 3">XENO-7</strain>
    </source>
</reference>
<dbReference type="InterPro" id="IPR009057">
    <property type="entry name" value="Homeodomain-like_sf"/>
</dbReference>
<sequence length="112" mass="13045">MKRYPLKLKRAIQKILLHPYNLSVSLLAKITCISETTLYRWRNEALVLNSANVLEQLQQENKDLKRKSTHRETATRQVLQDNKKTNNPHLKHNPINFSLLSLHIVLNVSVIP</sequence>
<protein>
    <recommendedName>
        <fullName evidence="4">Transposase</fullName>
    </recommendedName>
</protein>
<dbReference type="SUPFAM" id="SSF46689">
    <property type="entry name" value="Homeodomain-like"/>
    <property type="match status" value="1"/>
</dbReference>
<evidence type="ECO:0000256" key="1">
    <source>
        <dbReference type="SAM" id="MobiDB-lite"/>
    </source>
</evidence>
<feature type="region of interest" description="Disordered" evidence="1">
    <location>
        <begin position="62"/>
        <end position="90"/>
    </location>
</feature>
<proteinExistence type="predicted"/>
<accession>A0ABT5M842</accession>
<organism evidence="2 3">
    <name type="scientific">Xenorhabdus aichiensis</name>
    <dbReference type="NCBI Taxonomy" id="3025874"/>
    <lineage>
        <taxon>Bacteria</taxon>
        <taxon>Pseudomonadati</taxon>
        <taxon>Pseudomonadota</taxon>
        <taxon>Gammaproteobacteria</taxon>
        <taxon>Enterobacterales</taxon>
        <taxon>Morganellaceae</taxon>
        <taxon>Xenorhabdus</taxon>
    </lineage>
</organism>
<evidence type="ECO:0008006" key="4">
    <source>
        <dbReference type="Google" id="ProtNLM"/>
    </source>
</evidence>